<evidence type="ECO:0000313" key="7">
    <source>
        <dbReference type="EMBL" id="CAA2102202.1"/>
    </source>
</evidence>
<keyword evidence="1 3" id="KW-0807">Transducer</keyword>
<dbReference type="CDD" id="cd06225">
    <property type="entry name" value="HAMP"/>
    <property type="match status" value="1"/>
</dbReference>
<reference evidence="7" key="1">
    <citation type="submission" date="2019-12" db="EMBL/GenBank/DDBJ databases">
        <authorList>
            <person name="Cremers G."/>
        </authorList>
    </citation>
    <scope>NUCLEOTIDE SEQUENCE</scope>
    <source>
        <strain evidence="7">Mbul1</strain>
    </source>
</reference>
<feature type="transmembrane region" description="Helical" evidence="4">
    <location>
        <begin position="188"/>
        <end position="214"/>
    </location>
</feature>
<keyword evidence="4" id="KW-0812">Transmembrane</keyword>
<dbReference type="GO" id="GO:0007165">
    <property type="term" value="P:signal transduction"/>
    <property type="evidence" value="ECO:0007669"/>
    <property type="project" value="UniProtKB-KW"/>
</dbReference>
<dbReference type="Pfam" id="PF00672">
    <property type="entry name" value="HAMP"/>
    <property type="match status" value="1"/>
</dbReference>
<dbReference type="Pfam" id="PF00015">
    <property type="entry name" value="MCPsignal"/>
    <property type="match status" value="1"/>
</dbReference>
<keyword evidence="4" id="KW-0472">Membrane</keyword>
<dbReference type="PANTHER" id="PTHR32089">
    <property type="entry name" value="METHYL-ACCEPTING CHEMOTAXIS PROTEIN MCPB"/>
    <property type="match status" value="1"/>
</dbReference>
<dbReference type="SMART" id="SM00283">
    <property type="entry name" value="MA"/>
    <property type="match status" value="1"/>
</dbReference>
<keyword evidence="4" id="KW-1133">Transmembrane helix</keyword>
<feature type="transmembrane region" description="Helical" evidence="4">
    <location>
        <begin position="12"/>
        <end position="30"/>
    </location>
</feature>
<evidence type="ECO:0000256" key="1">
    <source>
        <dbReference type="ARBA" id="ARBA00023224"/>
    </source>
</evidence>
<dbReference type="PANTHER" id="PTHR32089:SF112">
    <property type="entry name" value="LYSOZYME-LIKE PROTEIN-RELATED"/>
    <property type="match status" value="1"/>
</dbReference>
<comment type="similarity">
    <text evidence="2">Belongs to the methyl-accepting chemotaxis (MCP) protein family.</text>
</comment>
<dbReference type="InterPro" id="IPR003660">
    <property type="entry name" value="HAMP_dom"/>
</dbReference>
<dbReference type="SMART" id="SM00304">
    <property type="entry name" value="HAMP"/>
    <property type="match status" value="1"/>
</dbReference>
<evidence type="ECO:0000256" key="2">
    <source>
        <dbReference type="ARBA" id="ARBA00029447"/>
    </source>
</evidence>
<feature type="domain" description="Methyl-accepting transducer" evidence="5">
    <location>
        <begin position="305"/>
        <end position="541"/>
    </location>
</feature>
<dbReference type="SUPFAM" id="SSF58104">
    <property type="entry name" value="Methyl-accepting chemotaxis protein (MCP) signaling domain"/>
    <property type="match status" value="1"/>
</dbReference>
<gene>
    <name evidence="7" type="primary">mcp4_3</name>
    <name evidence="7" type="ORF">MBUL_01566</name>
</gene>
<dbReference type="Gene3D" id="1.10.287.950">
    <property type="entry name" value="Methyl-accepting chemotaxis protein"/>
    <property type="match status" value="1"/>
</dbReference>
<sequence>MNLGKFKIIHKVCAVIALIGVIVSGCVWYAQTRMTTIDDAYSSFITREARAVANLRRINRLVVDLNYNVYRLIAETDRKQMDDASAHFDASAEKLRIMFKILPEQAPTFAAQLAEQTAMIENYIRQITEVRNLALKNDNAAALAIVHDKIDPIYLGVIAFGIKLSDDVETYVSTASDDLTAQTIATRYALILISGLGLGLGMIVAILVVIVGVTRPIGRLTGIMGRLAKGDVTTEVDLQDRRDEVGTMAGAVQVFKDGMIQARVLEAETVQARLAAEEQRKLGMLQMADSFEAAIGGIVGMVSSSATELQATAQTMTSTATETASQSTTVAAAAEEAATNVNTVAAAAEELGVSVQEIARQVSGSADLAQRAVVEADQTGVLVQTLSQAAARIGDVVVLIANIASQTNLLALNATIEAARAGEAGRGFAVVATEVKELASQTARATQEISEQITQMQGATGQAVSAIAAITTRIRDIDAVATTIAAAVEEQGAATQEIVRNVAQAATGTSEVTSNISGVAGAAEETGAAANQVLTSASELSHQSEHLTAEVKRFLATVRAA</sequence>
<evidence type="ECO:0000256" key="3">
    <source>
        <dbReference type="PROSITE-ProRule" id="PRU00284"/>
    </source>
</evidence>
<dbReference type="Gene3D" id="1.10.8.500">
    <property type="entry name" value="HAMP domain in histidine kinase"/>
    <property type="match status" value="1"/>
</dbReference>
<dbReference type="PROSITE" id="PS51257">
    <property type="entry name" value="PROKAR_LIPOPROTEIN"/>
    <property type="match status" value="1"/>
</dbReference>
<dbReference type="GO" id="GO:0016020">
    <property type="term" value="C:membrane"/>
    <property type="evidence" value="ECO:0007669"/>
    <property type="project" value="InterPro"/>
</dbReference>
<dbReference type="EMBL" id="LR743504">
    <property type="protein sequence ID" value="CAA2102202.1"/>
    <property type="molecule type" value="Genomic_DNA"/>
</dbReference>
<accession>A0A679IRW4</accession>
<dbReference type="PROSITE" id="PS50885">
    <property type="entry name" value="HAMP"/>
    <property type="match status" value="1"/>
</dbReference>
<dbReference type="AlphaFoldDB" id="A0A679IRW4"/>
<name>A0A679IRW4_9HYPH</name>
<dbReference type="PROSITE" id="PS50111">
    <property type="entry name" value="CHEMOTAXIS_TRANSDUC_2"/>
    <property type="match status" value="1"/>
</dbReference>
<dbReference type="InterPro" id="IPR004089">
    <property type="entry name" value="MCPsignal_dom"/>
</dbReference>
<evidence type="ECO:0000259" key="5">
    <source>
        <dbReference type="PROSITE" id="PS50111"/>
    </source>
</evidence>
<proteinExistence type="inferred from homology"/>
<organism evidence="7">
    <name type="scientific">Methylobacterium bullatum</name>
    <dbReference type="NCBI Taxonomy" id="570505"/>
    <lineage>
        <taxon>Bacteria</taxon>
        <taxon>Pseudomonadati</taxon>
        <taxon>Pseudomonadota</taxon>
        <taxon>Alphaproteobacteria</taxon>
        <taxon>Hyphomicrobiales</taxon>
        <taxon>Methylobacteriaceae</taxon>
        <taxon>Methylobacterium</taxon>
    </lineage>
</organism>
<evidence type="ECO:0000259" key="6">
    <source>
        <dbReference type="PROSITE" id="PS50885"/>
    </source>
</evidence>
<protein>
    <submittedName>
        <fullName evidence="7">Methyl-accepting chemotaxis protein 4</fullName>
    </submittedName>
</protein>
<evidence type="ECO:0000256" key="4">
    <source>
        <dbReference type="SAM" id="Phobius"/>
    </source>
</evidence>
<feature type="domain" description="HAMP" evidence="6">
    <location>
        <begin position="211"/>
        <end position="264"/>
    </location>
</feature>